<dbReference type="EMBL" id="BKCJ010003071">
    <property type="protein sequence ID" value="GEU52797.1"/>
    <property type="molecule type" value="Genomic_DNA"/>
</dbReference>
<feature type="region of interest" description="Disordered" evidence="1">
    <location>
        <begin position="66"/>
        <end position="107"/>
    </location>
</feature>
<reference evidence="2" key="1">
    <citation type="journal article" date="2019" name="Sci. Rep.">
        <title>Draft genome of Tanacetum cinerariifolium, the natural source of mosquito coil.</title>
        <authorList>
            <person name="Yamashiro T."/>
            <person name="Shiraishi A."/>
            <person name="Satake H."/>
            <person name="Nakayama K."/>
        </authorList>
    </citation>
    <scope>NUCLEOTIDE SEQUENCE</scope>
</reference>
<feature type="compositionally biased region" description="Basic and acidic residues" evidence="1">
    <location>
        <begin position="91"/>
        <end position="107"/>
    </location>
</feature>
<evidence type="ECO:0000313" key="2">
    <source>
        <dbReference type="EMBL" id="GEU52797.1"/>
    </source>
</evidence>
<evidence type="ECO:0000256" key="1">
    <source>
        <dbReference type="SAM" id="MobiDB-lite"/>
    </source>
</evidence>
<proteinExistence type="predicted"/>
<comment type="caution">
    <text evidence="2">The sequence shown here is derived from an EMBL/GenBank/DDBJ whole genome shotgun (WGS) entry which is preliminary data.</text>
</comment>
<sequence length="107" mass="11634">MVKPAELMTQQPDKLVRASSTMKLFIADHLAVFSMKVFHDETFTPTPNRSGLGAVENDVVGAENDIGYENDVGDVGNDVGGDENDVGDENYEGRGTENVKDNENIDD</sequence>
<accession>A0A6L2KW29</accession>
<name>A0A6L2KW29_TANCI</name>
<feature type="compositionally biased region" description="Acidic residues" evidence="1">
    <location>
        <begin position="80"/>
        <end position="90"/>
    </location>
</feature>
<organism evidence="2">
    <name type="scientific">Tanacetum cinerariifolium</name>
    <name type="common">Dalmatian daisy</name>
    <name type="synonym">Chrysanthemum cinerariifolium</name>
    <dbReference type="NCBI Taxonomy" id="118510"/>
    <lineage>
        <taxon>Eukaryota</taxon>
        <taxon>Viridiplantae</taxon>
        <taxon>Streptophyta</taxon>
        <taxon>Embryophyta</taxon>
        <taxon>Tracheophyta</taxon>
        <taxon>Spermatophyta</taxon>
        <taxon>Magnoliopsida</taxon>
        <taxon>eudicotyledons</taxon>
        <taxon>Gunneridae</taxon>
        <taxon>Pentapetalae</taxon>
        <taxon>asterids</taxon>
        <taxon>campanulids</taxon>
        <taxon>Asterales</taxon>
        <taxon>Asteraceae</taxon>
        <taxon>Asteroideae</taxon>
        <taxon>Anthemideae</taxon>
        <taxon>Anthemidinae</taxon>
        <taxon>Tanacetum</taxon>
    </lineage>
</organism>
<protein>
    <submittedName>
        <fullName evidence="2">Uncharacterized protein</fullName>
    </submittedName>
</protein>
<dbReference type="AlphaFoldDB" id="A0A6L2KW29"/>
<gene>
    <name evidence="2" type="ORF">Tci_024775</name>
</gene>